<evidence type="ECO:0000313" key="3">
    <source>
        <dbReference type="EMBL" id="KUN33341.1"/>
    </source>
</evidence>
<organism evidence="3 4">
    <name type="scientific">Streptomyces longwoodensis</name>
    <dbReference type="NCBI Taxonomy" id="68231"/>
    <lineage>
        <taxon>Bacteria</taxon>
        <taxon>Bacillati</taxon>
        <taxon>Actinomycetota</taxon>
        <taxon>Actinomycetes</taxon>
        <taxon>Kitasatosporales</taxon>
        <taxon>Streptomycetaceae</taxon>
        <taxon>Streptomyces</taxon>
    </lineage>
</organism>
<dbReference type="SUPFAM" id="SSF46785">
    <property type="entry name" value="Winged helix' DNA-binding domain"/>
    <property type="match status" value="1"/>
</dbReference>
<comment type="caution">
    <text evidence="3">The sequence shown here is derived from an EMBL/GenBank/DDBJ whole genome shotgun (WGS) entry which is preliminary data.</text>
</comment>
<reference evidence="3 4" key="1">
    <citation type="submission" date="2015-10" db="EMBL/GenBank/DDBJ databases">
        <title>Draft genome sequence of Streptomyces longwoodensis DSM 41677, type strain for the species Streptomyces longwoodensis.</title>
        <authorList>
            <person name="Ruckert C."/>
            <person name="Winkler A."/>
            <person name="Kalinowski J."/>
            <person name="Kampfer P."/>
            <person name="Glaeser S."/>
        </authorList>
    </citation>
    <scope>NUCLEOTIDE SEQUENCE [LARGE SCALE GENOMIC DNA]</scope>
    <source>
        <strain evidence="3 4">DSM 41677</strain>
    </source>
</reference>
<gene>
    <name evidence="3" type="ORF">AQJ30_34685</name>
</gene>
<proteinExistence type="predicted"/>
<keyword evidence="4" id="KW-1185">Reference proteome</keyword>
<dbReference type="InterPro" id="IPR000835">
    <property type="entry name" value="HTH_MarR-typ"/>
</dbReference>
<dbReference type="GeneID" id="91429725"/>
<dbReference type="EMBL" id="LMWS01000057">
    <property type="protein sequence ID" value="KUN33341.1"/>
    <property type="molecule type" value="Genomic_DNA"/>
</dbReference>
<dbReference type="RefSeq" id="WP_067241774.1">
    <property type="nucleotide sequence ID" value="NZ_KQ948566.1"/>
</dbReference>
<dbReference type="Proteomes" id="UP000053271">
    <property type="component" value="Unassembled WGS sequence"/>
</dbReference>
<feature type="region of interest" description="Disordered" evidence="1">
    <location>
        <begin position="100"/>
        <end position="119"/>
    </location>
</feature>
<dbReference type="InterPro" id="IPR036388">
    <property type="entry name" value="WH-like_DNA-bd_sf"/>
</dbReference>
<accession>A0A117QKG7</accession>
<dbReference type="CDD" id="cd00090">
    <property type="entry name" value="HTH_ARSR"/>
    <property type="match status" value="1"/>
</dbReference>
<name>A0A117QKG7_9ACTN</name>
<evidence type="ECO:0000313" key="4">
    <source>
        <dbReference type="Proteomes" id="UP000053271"/>
    </source>
</evidence>
<dbReference type="Pfam" id="PF12802">
    <property type="entry name" value="MarR_2"/>
    <property type="match status" value="1"/>
</dbReference>
<sequence length="119" mass="13083">MNPTVRARAFLTAHARVLLAIARDPACRVRDIALACHITERATSNVVRDLEAAGYLTRRRVGRNTRYTIDADRALHHPSEAHLSVGRFLTLVTPVTQAEEDMAPWAQAEGEGSGQTAPR</sequence>
<dbReference type="Gene3D" id="1.10.10.10">
    <property type="entry name" value="Winged helix-like DNA-binding domain superfamily/Winged helix DNA-binding domain"/>
    <property type="match status" value="1"/>
</dbReference>
<dbReference type="InterPro" id="IPR036390">
    <property type="entry name" value="WH_DNA-bd_sf"/>
</dbReference>
<dbReference type="InterPro" id="IPR011991">
    <property type="entry name" value="ArsR-like_HTH"/>
</dbReference>
<dbReference type="GO" id="GO:0003700">
    <property type="term" value="F:DNA-binding transcription factor activity"/>
    <property type="evidence" value="ECO:0007669"/>
    <property type="project" value="InterPro"/>
</dbReference>
<protein>
    <recommendedName>
        <fullName evidence="2">HTH marR-type domain-containing protein</fullName>
    </recommendedName>
</protein>
<evidence type="ECO:0000256" key="1">
    <source>
        <dbReference type="SAM" id="MobiDB-lite"/>
    </source>
</evidence>
<feature type="domain" description="HTH marR-type" evidence="2">
    <location>
        <begin position="13"/>
        <end position="64"/>
    </location>
</feature>
<evidence type="ECO:0000259" key="2">
    <source>
        <dbReference type="Pfam" id="PF12802"/>
    </source>
</evidence>
<dbReference type="AlphaFoldDB" id="A0A117QKG7"/>
<dbReference type="STRING" id="68231.AQJ30_34685"/>